<accession>A0AAN6LNI2</accession>
<dbReference type="EMBL" id="WVTA01000016">
    <property type="protein sequence ID" value="KAK3201302.1"/>
    <property type="molecule type" value="Genomic_DNA"/>
</dbReference>
<feature type="signal peptide" evidence="2">
    <location>
        <begin position="1"/>
        <end position="20"/>
    </location>
</feature>
<feature type="region of interest" description="Disordered" evidence="1">
    <location>
        <begin position="158"/>
        <end position="185"/>
    </location>
</feature>
<name>A0AAN6LNI2_9PLEO</name>
<feature type="region of interest" description="Disordered" evidence="1">
    <location>
        <begin position="21"/>
        <end position="52"/>
    </location>
</feature>
<sequence>MRTSFTILALLSAFAAAVPASSSYGSSSTSPTYGSGSGSGTGSSSGSSPVEGPDLKNDGGCTLYKAQKLVGKSSPTDYTPIPADAGCVNLNSLYGLWENQTRSLVVQKDYKCDFYTEYECPTTNTPLCLKASGQKIIKKTLPKGYDRKIKSVKCNKIKVEKPKPKPKPKPTPSPAPKPYSPPSSY</sequence>
<proteinExistence type="predicted"/>
<protein>
    <recommendedName>
        <fullName evidence="5">Secreted protein</fullName>
    </recommendedName>
</protein>
<feature type="chain" id="PRO_5043044430" description="Secreted protein" evidence="2">
    <location>
        <begin position="21"/>
        <end position="185"/>
    </location>
</feature>
<evidence type="ECO:0008006" key="5">
    <source>
        <dbReference type="Google" id="ProtNLM"/>
    </source>
</evidence>
<evidence type="ECO:0000256" key="2">
    <source>
        <dbReference type="SAM" id="SignalP"/>
    </source>
</evidence>
<evidence type="ECO:0000256" key="1">
    <source>
        <dbReference type="SAM" id="MobiDB-lite"/>
    </source>
</evidence>
<gene>
    <name evidence="3" type="ORF">GRF29_185g572539</name>
</gene>
<organism evidence="3 4">
    <name type="scientific">Pseudopithomyces chartarum</name>
    <dbReference type="NCBI Taxonomy" id="1892770"/>
    <lineage>
        <taxon>Eukaryota</taxon>
        <taxon>Fungi</taxon>
        <taxon>Dikarya</taxon>
        <taxon>Ascomycota</taxon>
        <taxon>Pezizomycotina</taxon>
        <taxon>Dothideomycetes</taxon>
        <taxon>Pleosporomycetidae</taxon>
        <taxon>Pleosporales</taxon>
        <taxon>Massarineae</taxon>
        <taxon>Didymosphaeriaceae</taxon>
        <taxon>Pseudopithomyces</taxon>
    </lineage>
</organism>
<feature type="compositionally biased region" description="Pro residues" evidence="1">
    <location>
        <begin position="169"/>
        <end position="185"/>
    </location>
</feature>
<feature type="compositionally biased region" description="Low complexity" evidence="1">
    <location>
        <begin position="21"/>
        <end position="34"/>
    </location>
</feature>
<reference evidence="3 4" key="1">
    <citation type="submission" date="2021-02" db="EMBL/GenBank/DDBJ databases">
        <title>Genome assembly of Pseudopithomyces chartarum.</title>
        <authorList>
            <person name="Jauregui R."/>
            <person name="Singh J."/>
            <person name="Voisey C."/>
        </authorList>
    </citation>
    <scope>NUCLEOTIDE SEQUENCE [LARGE SCALE GENOMIC DNA]</scope>
    <source>
        <strain evidence="3 4">AGR01</strain>
    </source>
</reference>
<dbReference type="Proteomes" id="UP001280581">
    <property type="component" value="Unassembled WGS sequence"/>
</dbReference>
<evidence type="ECO:0000313" key="3">
    <source>
        <dbReference type="EMBL" id="KAK3201302.1"/>
    </source>
</evidence>
<evidence type="ECO:0000313" key="4">
    <source>
        <dbReference type="Proteomes" id="UP001280581"/>
    </source>
</evidence>
<keyword evidence="2" id="KW-0732">Signal</keyword>
<comment type="caution">
    <text evidence="3">The sequence shown here is derived from an EMBL/GenBank/DDBJ whole genome shotgun (WGS) entry which is preliminary data.</text>
</comment>
<keyword evidence="4" id="KW-1185">Reference proteome</keyword>
<dbReference type="AlphaFoldDB" id="A0AAN6LNI2"/>